<keyword evidence="2" id="KW-0040">ANK repeat</keyword>
<dbReference type="InterPro" id="IPR036770">
    <property type="entry name" value="Ankyrin_rpt-contain_sf"/>
</dbReference>
<dbReference type="Pfam" id="PF00023">
    <property type="entry name" value="Ank"/>
    <property type="match status" value="1"/>
</dbReference>
<sequence length="904" mass="99704">MVTLRDPSSVLKLQSDLREFTFLPVRLKSRMLPSTCGGAAEPAGTTAQSSGNRVTLAGDGGREGLGVQEWSDGSRYEGGFVDGLKHGKGRYTGRNGEYYEGSFFKDYKHGDGLWCWPTGYRFTGRFYLNRKEGYGQEVFPNGDTFQGLYYRDQRFGPGVATYSDGRQDVGLWLGHRLLKLCTSAEESFSLSDITGYSTFLQPSVCAASAESQSFLSGLHTKDGTNLKQYIDLLGDESFILPPGMEHYSTNGDHLPLPPGRRRVLDQLFYGEHWEPDPYQGYERDPLSTLPLQARMQAHIHKHRLMAKHVGWDVAAVLSMNREGFGPKGPVEVQSELFIQHSSRGQYWDVSRIFQTRIVHPDVANSQGHTALIAATVNCHDDVIHLLLDMGADINKLNSEGMSALAVCQVLLYPSLHTILTKPPVMMSPSLSEINSVLSELDLTSLTPVLNNDTEKIKLEEVDEQAEDGEARRDQDAADVEHSIQNKDEDLTQKKSADSTSLLSSFNATKNFLQCSSEVLNHTGFPLSCDTQETVCRVPAMNIERNMRLKTLKVLLERGADPNLARVPLPVLFLAIMAGDTEVVKTLLLFGAHTDVPLPPEYKGLYPLHVAAALPGPQGPVITEILIQSLPDLDLDLQACDEDEIYEPDRISMMALKLRSSRDSPGLGKGGRTALHVACQREFDYMNASKVVSILLSHRASTNLLWSGHSPLSLAVASGNHLAVQELLNGGADPNTPLGPTVGSALCALININYNFGENKMKILDMLSNADADIFMPVKVDGVEGTVFDYAHSILKENFDLDHTQAHTFGGKERKVLEARQLQNAMVNLLRHKCKGMGAEDLTPESQESAETSRLPGFCFFCGCSISKKLTACTQDHKVFCSRTCKNKDKVVHVPANMKENYSFN</sequence>
<dbReference type="InterPro" id="IPR053064">
    <property type="entry name" value="Ankyrin-MYND_domain-protein"/>
</dbReference>
<dbReference type="EMBL" id="JAAVVJ010000017">
    <property type="protein sequence ID" value="KAF7202771.1"/>
    <property type="molecule type" value="Genomic_DNA"/>
</dbReference>
<name>A0A9D2XIA4_NOTFU</name>
<keyword evidence="1" id="KW-0677">Repeat</keyword>
<organism evidence="4 5">
    <name type="scientific">Nothobranchius furzeri</name>
    <name type="common">Turquoise killifish</name>
    <dbReference type="NCBI Taxonomy" id="105023"/>
    <lineage>
        <taxon>Eukaryota</taxon>
        <taxon>Metazoa</taxon>
        <taxon>Chordata</taxon>
        <taxon>Craniata</taxon>
        <taxon>Vertebrata</taxon>
        <taxon>Euteleostomi</taxon>
        <taxon>Actinopterygii</taxon>
        <taxon>Neopterygii</taxon>
        <taxon>Teleostei</taxon>
        <taxon>Neoteleostei</taxon>
        <taxon>Acanthomorphata</taxon>
        <taxon>Ovalentaria</taxon>
        <taxon>Atherinomorphae</taxon>
        <taxon>Cyprinodontiformes</taxon>
        <taxon>Nothobranchiidae</taxon>
        <taxon>Nothobranchius</taxon>
    </lineage>
</organism>
<evidence type="ECO:0000313" key="4">
    <source>
        <dbReference type="EMBL" id="KAF7202771.1"/>
    </source>
</evidence>
<dbReference type="PANTHER" id="PTHR15897:SF2">
    <property type="entry name" value="ANKYRIN REPEAT AND MYND DOMAIN-CONTAINING PROTEIN 1"/>
    <property type="match status" value="1"/>
</dbReference>
<dbReference type="Pfam" id="PF02493">
    <property type="entry name" value="MORN"/>
    <property type="match status" value="5"/>
</dbReference>
<dbReference type="AlphaFoldDB" id="A0A9D2XIA4"/>
<dbReference type="Gene3D" id="2.20.110.10">
    <property type="entry name" value="Histone H3 K4-specific methyltransferase SET7/9 N-terminal domain"/>
    <property type="match status" value="1"/>
</dbReference>
<dbReference type="SUPFAM" id="SSF48403">
    <property type="entry name" value="Ankyrin repeat"/>
    <property type="match status" value="2"/>
</dbReference>
<dbReference type="RefSeq" id="XP_015826558.3">
    <property type="nucleotide sequence ID" value="XM_015971072.3"/>
</dbReference>
<dbReference type="PANTHER" id="PTHR15897">
    <property type="entry name" value="ANKYRIN REPEAT AND MYND DOMAIN PROTEIN 1"/>
    <property type="match status" value="1"/>
</dbReference>
<reference evidence="4" key="1">
    <citation type="submission" date="2020-03" db="EMBL/GenBank/DDBJ databases">
        <title>Intra-Species Differences in Population Size shape Life History and Genome Evolution.</title>
        <authorList>
            <person name="Willemsen D."/>
            <person name="Cui R."/>
            <person name="Valenzano D.R."/>
        </authorList>
    </citation>
    <scope>NUCLEOTIDE SEQUENCE</scope>
    <source>
        <strain evidence="4">GRZ</strain>
        <tissue evidence="4">Whole</tissue>
    </source>
</reference>
<evidence type="ECO:0000256" key="3">
    <source>
        <dbReference type="SAM" id="MobiDB-lite"/>
    </source>
</evidence>
<dbReference type="PROSITE" id="PS50088">
    <property type="entry name" value="ANK_REPEAT"/>
    <property type="match status" value="2"/>
</dbReference>
<dbReference type="Proteomes" id="UP000822369">
    <property type="component" value="Chromosome 17"/>
</dbReference>
<dbReference type="Gene3D" id="1.25.40.20">
    <property type="entry name" value="Ankyrin repeat-containing domain"/>
    <property type="match status" value="2"/>
</dbReference>
<dbReference type="GeneID" id="107392967"/>
<dbReference type="SUPFAM" id="SSF82185">
    <property type="entry name" value="Histone H3 K4-specific methyltransferase SET7/9 N-terminal domain"/>
    <property type="match status" value="1"/>
</dbReference>
<evidence type="ECO:0000256" key="1">
    <source>
        <dbReference type="ARBA" id="ARBA00022737"/>
    </source>
</evidence>
<protein>
    <submittedName>
        <fullName evidence="4">Transcript variant X1</fullName>
    </submittedName>
</protein>
<evidence type="ECO:0000313" key="5">
    <source>
        <dbReference type="Proteomes" id="UP000822369"/>
    </source>
</evidence>
<dbReference type="SMART" id="SM00698">
    <property type="entry name" value="MORN"/>
    <property type="match status" value="4"/>
</dbReference>
<dbReference type="InterPro" id="IPR002110">
    <property type="entry name" value="Ankyrin_rpt"/>
</dbReference>
<dbReference type="OrthoDB" id="48314at2759"/>
<dbReference type="InterPro" id="IPR003409">
    <property type="entry name" value="MORN"/>
</dbReference>
<feature type="repeat" description="ANK" evidence="2">
    <location>
        <begin position="706"/>
        <end position="734"/>
    </location>
</feature>
<evidence type="ECO:0000256" key="2">
    <source>
        <dbReference type="PROSITE-ProRule" id="PRU00023"/>
    </source>
</evidence>
<dbReference type="KEGG" id="nfu:107392967"/>
<dbReference type="Pfam" id="PF12796">
    <property type="entry name" value="Ank_2"/>
    <property type="match status" value="1"/>
</dbReference>
<proteinExistence type="predicted"/>
<dbReference type="CTD" id="51281"/>
<gene>
    <name evidence="4" type="primary">ankmy1</name>
    <name evidence="4" type="ORF">G4P62_016009</name>
</gene>
<feature type="region of interest" description="Disordered" evidence="3">
    <location>
        <begin position="36"/>
        <end position="62"/>
    </location>
</feature>
<accession>A0A9D2XIA4</accession>
<feature type="region of interest" description="Disordered" evidence="3">
    <location>
        <begin position="459"/>
        <end position="495"/>
    </location>
</feature>
<dbReference type="PROSITE" id="PS50297">
    <property type="entry name" value="ANK_REP_REGION"/>
    <property type="match status" value="2"/>
</dbReference>
<dbReference type="SMART" id="SM00248">
    <property type="entry name" value="ANK"/>
    <property type="match status" value="6"/>
</dbReference>
<comment type="caution">
    <text evidence="4">The sequence shown here is derived from an EMBL/GenBank/DDBJ whole genome shotgun (WGS) entry which is preliminary data.</text>
</comment>
<feature type="compositionally biased region" description="Basic and acidic residues" evidence="3">
    <location>
        <begin position="468"/>
        <end position="495"/>
    </location>
</feature>
<feature type="repeat" description="ANK" evidence="2">
    <location>
        <begin position="366"/>
        <end position="398"/>
    </location>
</feature>